<organism evidence="2 3">
    <name type="scientific">Actinomadura alba</name>
    <dbReference type="NCBI Taxonomy" id="406431"/>
    <lineage>
        <taxon>Bacteria</taxon>
        <taxon>Bacillati</taxon>
        <taxon>Actinomycetota</taxon>
        <taxon>Actinomycetes</taxon>
        <taxon>Streptosporangiales</taxon>
        <taxon>Thermomonosporaceae</taxon>
        <taxon>Actinomadura</taxon>
    </lineage>
</organism>
<feature type="transmembrane region" description="Helical" evidence="1">
    <location>
        <begin position="160"/>
        <end position="180"/>
    </location>
</feature>
<feature type="transmembrane region" description="Helical" evidence="1">
    <location>
        <begin position="133"/>
        <end position="154"/>
    </location>
</feature>
<name>A0ABR7M163_9ACTN</name>
<dbReference type="InterPro" id="IPR052712">
    <property type="entry name" value="Acid_resist_chaperone_HdeD"/>
</dbReference>
<keyword evidence="3" id="KW-1185">Reference proteome</keyword>
<feature type="transmembrane region" description="Helical" evidence="1">
    <location>
        <begin position="20"/>
        <end position="40"/>
    </location>
</feature>
<dbReference type="InterPro" id="IPR005325">
    <property type="entry name" value="DUF308_memb"/>
</dbReference>
<proteinExistence type="predicted"/>
<feature type="transmembrane region" description="Helical" evidence="1">
    <location>
        <begin position="101"/>
        <end position="121"/>
    </location>
</feature>
<evidence type="ECO:0000313" key="3">
    <source>
        <dbReference type="Proteomes" id="UP000805614"/>
    </source>
</evidence>
<gene>
    <name evidence="2" type="ORF">HKK74_35430</name>
</gene>
<evidence type="ECO:0000313" key="2">
    <source>
        <dbReference type="EMBL" id="MBC6470745.1"/>
    </source>
</evidence>
<dbReference type="PANTHER" id="PTHR34989:SF1">
    <property type="entry name" value="PROTEIN HDED"/>
    <property type="match status" value="1"/>
</dbReference>
<sequence>MKGEQMKLNERVLENVTRQWWALVVRGVLAITFGILALIWPGITLLVLAIVFGAYAFVDGVFAALAAVRAKGTERIPLILGALAGVLIGIITFFLPGATLFALTILIGAWALVTGAFQVVAAIRLRKELPGEWIHLITGAVSVLFGAMVLFWPASGAVAVAWLIGIYAIIFGVLLISAGLRMRRCGRPLAHGPTGGPAASPL</sequence>
<dbReference type="Proteomes" id="UP000805614">
    <property type="component" value="Unassembled WGS sequence"/>
</dbReference>
<feature type="transmembrane region" description="Helical" evidence="1">
    <location>
        <begin position="75"/>
        <end position="95"/>
    </location>
</feature>
<protein>
    <submittedName>
        <fullName evidence="2">HdeD family acid-resistance protein</fullName>
    </submittedName>
</protein>
<dbReference type="PANTHER" id="PTHR34989">
    <property type="entry name" value="PROTEIN HDED"/>
    <property type="match status" value="1"/>
</dbReference>
<accession>A0ABR7M163</accession>
<evidence type="ECO:0000256" key="1">
    <source>
        <dbReference type="SAM" id="Phobius"/>
    </source>
</evidence>
<keyword evidence="1" id="KW-1133">Transmembrane helix</keyword>
<comment type="caution">
    <text evidence="2">The sequence shown here is derived from an EMBL/GenBank/DDBJ whole genome shotgun (WGS) entry which is preliminary data.</text>
</comment>
<keyword evidence="1" id="KW-0812">Transmembrane</keyword>
<dbReference type="Pfam" id="PF03729">
    <property type="entry name" value="DUF308"/>
    <property type="match status" value="1"/>
</dbReference>
<keyword evidence="1" id="KW-0472">Membrane</keyword>
<dbReference type="EMBL" id="JABVEC010000047">
    <property type="protein sequence ID" value="MBC6470745.1"/>
    <property type="molecule type" value="Genomic_DNA"/>
</dbReference>
<feature type="transmembrane region" description="Helical" evidence="1">
    <location>
        <begin position="46"/>
        <end position="68"/>
    </location>
</feature>
<reference evidence="2 3" key="1">
    <citation type="submission" date="2020-06" db="EMBL/GenBank/DDBJ databases">
        <title>Actinomadura xiongansis sp. nov., isolated from soil of Baiyangdian.</title>
        <authorList>
            <person name="Zhang X."/>
        </authorList>
    </citation>
    <scope>NUCLEOTIDE SEQUENCE [LARGE SCALE GENOMIC DNA]</scope>
    <source>
        <strain evidence="2 3">HBUM206468</strain>
    </source>
</reference>